<dbReference type="InterPro" id="IPR036680">
    <property type="entry name" value="SPOR-like_sf"/>
</dbReference>
<dbReference type="InterPro" id="IPR040495">
    <property type="entry name" value="HU-CCDC81_bac_1"/>
</dbReference>
<keyword evidence="1" id="KW-0812">Transmembrane</keyword>
<evidence type="ECO:0000313" key="3">
    <source>
        <dbReference type="EMBL" id="MBB5283171.1"/>
    </source>
</evidence>
<dbReference type="GO" id="GO:0042834">
    <property type="term" value="F:peptidoglycan binding"/>
    <property type="evidence" value="ECO:0007669"/>
    <property type="project" value="InterPro"/>
</dbReference>
<accession>A0A840TIK3</accession>
<keyword evidence="3" id="KW-0131">Cell cycle</keyword>
<dbReference type="RefSeq" id="WP_184172332.1">
    <property type="nucleotide sequence ID" value="NZ_JACHGF010000002.1"/>
</dbReference>
<keyword evidence="4" id="KW-1185">Reference proteome</keyword>
<keyword evidence="1" id="KW-1133">Transmembrane helix</keyword>
<dbReference type="InterPro" id="IPR007730">
    <property type="entry name" value="SPOR-like_dom"/>
</dbReference>
<gene>
    <name evidence="3" type="ORF">HNQ92_001297</name>
</gene>
<evidence type="ECO:0000259" key="2">
    <source>
        <dbReference type="PROSITE" id="PS51724"/>
    </source>
</evidence>
<keyword evidence="1" id="KW-0472">Membrane</keyword>
<sequence>MVAVDKYLRKLLYEQDCVIIPDFGGLLTHQVQAQYNSRQGTFTPSQKRVAFNEVLKFDDGLLTYFISENERMAREEAQGYVKQYTEGLRNQLQQQGVAEVNGIGAFRTNSEGKLVFEPTLSQNFNSEWYGFQDVKAMELKQPASEPELNAEEIRADDQEAVETSPIMRPLGWVRWAAAAAVVGLAFYVSAFYAPTVSDSTLSSLNPFYSLIDYVQPMVEKGVPGSELANAQVPAVESVSNPSASPVETPKEEVPTLLAVAYVPATPAAKAPEVHSEANLAKSKRYQLVAGSFNKVDNAEDLLVELKRQGYPEAHILESRGLIKVSAAGFDTQKSAYAELKQLEKVAGKGVWVYEKKKKK</sequence>
<dbReference type="SUPFAM" id="SSF110997">
    <property type="entry name" value="Sporulation related repeat"/>
    <property type="match status" value="1"/>
</dbReference>
<dbReference type="GO" id="GO:0051301">
    <property type="term" value="P:cell division"/>
    <property type="evidence" value="ECO:0007669"/>
    <property type="project" value="UniProtKB-KW"/>
</dbReference>
<reference evidence="3 4" key="1">
    <citation type="submission" date="2020-08" db="EMBL/GenBank/DDBJ databases">
        <title>Genomic Encyclopedia of Type Strains, Phase IV (KMG-IV): sequencing the most valuable type-strain genomes for metagenomic binning, comparative biology and taxonomic classification.</title>
        <authorList>
            <person name="Goeker M."/>
        </authorList>
    </citation>
    <scope>NUCLEOTIDE SEQUENCE [LARGE SCALE GENOMIC DNA]</scope>
    <source>
        <strain evidence="3 4">DSM 105074</strain>
    </source>
</reference>
<evidence type="ECO:0000256" key="1">
    <source>
        <dbReference type="SAM" id="Phobius"/>
    </source>
</evidence>
<feature type="domain" description="SPOR" evidence="2">
    <location>
        <begin position="279"/>
        <end position="355"/>
    </location>
</feature>
<dbReference type="Pfam" id="PF18174">
    <property type="entry name" value="HU-CCDC81_bac_1"/>
    <property type="match status" value="1"/>
</dbReference>
<dbReference type="AlphaFoldDB" id="A0A840TIK3"/>
<dbReference type="Proteomes" id="UP000557307">
    <property type="component" value="Unassembled WGS sequence"/>
</dbReference>
<proteinExistence type="predicted"/>
<dbReference type="PROSITE" id="PS51724">
    <property type="entry name" value="SPOR"/>
    <property type="match status" value="1"/>
</dbReference>
<dbReference type="Pfam" id="PF05036">
    <property type="entry name" value="SPOR"/>
    <property type="match status" value="1"/>
</dbReference>
<dbReference type="Pfam" id="PF18175">
    <property type="entry name" value="HU-CCDC81_bac_2"/>
    <property type="match status" value="1"/>
</dbReference>
<comment type="caution">
    <text evidence="3">The sequence shown here is derived from an EMBL/GenBank/DDBJ whole genome shotgun (WGS) entry which is preliminary data.</text>
</comment>
<name>A0A840TIK3_9BACT</name>
<protein>
    <submittedName>
        <fullName evidence="3">Cell division septation protein DedD</fullName>
    </submittedName>
</protein>
<dbReference type="Gene3D" id="3.30.70.1070">
    <property type="entry name" value="Sporulation related repeat"/>
    <property type="match status" value="1"/>
</dbReference>
<dbReference type="EMBL" id="JACHGF010000002">
    <property type="protein sequence ID" value="MBB5283171.1"/>
    <property type="molecule type" value="Genomic_DNA"/>
</dbReference>
<evidence type="ECO:0000313" key="4">
    <source>
        <dbReference type="Proteomes" id="UP000557307"/>
    </source>
</evidence>
<organism evidence="3 4">
    <name type="scientific">Rhabdobacter roseus</name>
    <dbReference type="NCBI Taxonomy" id="1655419"/>
    <lineage>
        <taxon>Bacteria</taxon>
        <taxon>Pseudomonadati</taxon>
        <taxon>Bacteroidota</taxon>
        <taxon>Cytophagia</taxon>
        <taxon>Cytophagales</taxon>
        <taxon>Cytophagaceae</taxon>
        <taxon>Rhabdobacter</taxon>
    </lineage>
</organism>
<feature type="transmembrane region" description="Helical" evidence="1">
    <location>
        <begin position="172"/>
        <end position="193"/>
    </location>
</feature>
<keyword evidence="3" id="KW-0132">Cell division</keyword>
<dbReference type="InterPro" id="IPR041268">
    <property type="entry name" value="HU-CCDC81_bac_2"/>
</dbReference>